<keyword evidence="2" id="KW-1185">Reference proteome</keyword>
<proteinExistence type="predicted"/>
<protein>
    <submittedName>
        <fullName evidence="1">Uncharacterized protein</fullName>
    </submittedName>
</protein>
<gene>
    <name evidence="1" type="ORF">LKD70_16270</name>
</gene>
<name>A0ABS8G0V9_9FIRM</name>
<evidence type="ECO:0000313" key="2">
    <source>
        <dbReference type="Proteomes" id="UP001198151"/>
    </source>
</evidence>
<comment type="caution">
    <text evidence="1">The sequence shown here is derived from an EMBL/GenBank/DDBJ whole genome shotgun (WGS) entry which is preliminary data.</text>
</comment>
<sequence>MELRSAGDYDMIIVHVSFDLVDNFVSRVPEQRVVEELKKSKEMREMDVRK</sequence>
<organism evidence="1 2">
    <name type="scientific">Ruminococcus turbiniformis</name>
    <dbReference type="NCBI Taxonomy" id="2881258"/>
    <lineage>
        <taxon>Bacteria</taxon>
        <taxon>Bacillati</taxon>
        <taxon>Bacillota</taxon>
        <taxon>Clostridia</taxon>
        <taxon>Eubacteriales</taxon>
        <taxon>Oscillospiraceae</taxon>
        <taxon>Ruminococcus</taxon>
    </lineage>
</organism>
<reference evidence="1 2" key="1">
    <citation type="submission" date="2021-10" db="EMBL/GenBank/DDBJ databases">
        <title>Anaerobic single-cell dispensing facilitates the cultivation of human gut bacteria.</title>
        <authorList>
            <person name="Afrizal A."/>
        </authorList>
    </citation>
    <scope>NUCLEOTIDE SEQUENCE [LARGE SCALE GENOMIC DNA]</scope>
    <source>
        <strain evidence="1 2">CLA-AA-H200</strain>
    </source>
</reference>
<evidence type="ECO:0000313" key="1">
    <source>
        <dbReference type="EMBL" id="MCC2255948.1"/>
    </source>
</evidence>
<dbReference type="RefSeq" id="WP_227708929.1">
    <property type="nucleotide sequence ID" value="NZ_JAJEQX010000042.1"/>
</dbReference>
<dbReference type="EMBL" id="JAJEQX010000042">
    <property type="protein sequence ID" value="MCC2255948.1"/>
    <property type="molecule type" value="Genomic_DNA"/>
</dbReference>
<accession>A0ABS8G0V9</accession>
<dbReference type="Proteomes" id="UP001198151">
    <property type="component" value="Unassembled WGS sequence"/>
</dbReference>